<reference evidence="2 3" key="1">
    <citation type="submission" date="2023-11" db="EMBL/GenBank/DDBJ databases">
        <title>Halocaridina rubra genome assembly.</title>
        <authorList>
            <person name="Smith C."/>
        </authorList>
    </citation>
    <scope>NUCLEOTIDE SEQUENCE [LARGE SCALE GENOMIC DNA]</scope>
    <source>
        <strain evidence="2">EP-1</strain>
        <tissue evidence="2">Whole</tissue>
    </source>
</reference>
<feature type="region of interest" description="Disordered" evidence="1">
    <location>
        <begin position="73"/>
        <end position="112"/>
    </location>
</feature>
<dbReference type="EMBL" id="JAXCGZ010022733">
    <property type="protein sequence ID" value="KAK7025598.1"/>
    <property type="molecule type" value="Genomic_DNA"/>
</dbReference>
<evidence type="ECO:0000256" key="1">
    <source>
        <dbReference type="SAM" id="MobiDB-lite"/>
    </source>
</evidence>
<accession>A0AAN8WN29</accession>
<proteinExistence type="predicted"/>
<protein>
    <submittedName>
        <fullName evidence="2">Uncharacterized protein</fullName>
    </submittedName>
</protein>
<keyword evidence="3" id="KW-1185">Reference proteome</keyword>
<organism evidence="2 3">
    <name type="scientific">Halocaridina rubra</name>
    <name type="common">Hawaiian red shrimp</name>
    <dbReference type="NCBI Taxonomy" id="373956"/>
    <lineage>
        <taxon>Eukaryota</taxon>
        <taxon>Metazoa</taxon>
        <taxon>Ecdysozoa</taxon>
        <taxon>Arthropoda</taxon>
        <taxon>Crustacea</taxon>
        <taxon>Multicrustacea</taxon>
        <taxon>Malacostraca</taxon>
        <taxon>Eumalacostraca</taxon>
        <taxon>Eucarida</taxon>
        <taxon>Decapoda</taxon>
        <taxon>Pleocyemata</taxon>
        <taxon>Caridea</taxon>
        <taxon>Atyoidea</taxon>
        <taxon>Atyidae</taxon>
        <taxon>Halocaridina</taxon>
    </lineage>
</organism>
<comment type="caution">
    <text evidence="2">The sequence shown here is derived from an EMBL/GenBank/DDBJ whole genome shotgun (WGS) entry which is preliminary data.</text>
</comment>
<sequence length="112" mass="12046">MLPCASVTLHPILTPTTTSGLLSPFLLLFSSLSYRIKPIPALFQEMLTTLWARCGGALTPLLKVNLKSSPTGFLAGQQKNSPSNSRIEQAPTGSPSPPEQLFRISPLQDGKK</sequence>
<dbReference type="Proteomes" id="UP001381693">
    <property type="component" value="Unassembled WGS sequence"/>
</dbReference>
<gene>
    <name evidence="2" type="ORF">SK128_025357</name>
</gene>
<evidence type="ECO:0000313" key="3">
    <source>
        <dbReference type="Proteomes" id="UP001381693"/>
    </source>
</evidence>
<evidence type="ECO:0000313" key="2">
    <source>
        <dbReference type="EMBL" id="KAK7025598.1"/>
    </source>
</evidence>
<name>A0AAN8WN29_HALRR</name>
<dbReference type="AlphaFoldDB" id="A0AAN8WN29"/>
<feature type="compositionally biased region" description="Polar residues" evidence="1">
    <location>
        <begin position="73"/>
        <end position="93"/>
    </location>
</feature>